<keyword evidence="1 2" id="KW-0238">DNA-binding</keyword>
<sequence>MSEPTQISTYFKEAMTENRNLTEKQKQILEASLSLFAEKGFANTTTANIAQRADVAEGTVYKRYANKQELLRAIIQPFLAVVLPRMATEFGAERVNLPFNTLRDFLTSVVTDRMHFVMANISVIKVLFEALMYNVELRNKFKDVATKAIGQIFTPAVTRLKEQHLVADIPNDMVFQLVISTFLGAVYREFLDLSPRDVNEQITFIIDTLDKGLRP</sequence>
<dbReference type="InterPro" id="IPR009057">
    <property type="entry name" value="Homeodomain-like_sf"/>
</dbReference>
<dbReference type="STRING" id="240427.AYR62_00420"/>
<dbReference type="EMBL" id="CP014924">
    <property type="protein sequence ID" value="ANZ66131.1"/>
    <property type="molecule type" value="Genomic_DNA"/>
</dbReference>
<proteinExistence type="predicted"/>
<feature type="domain" description="HTH tetR-type" evidence="3">
    <location>
        <begin position="22"/>
        <end position="82"/>
    </location>
</feature>
<evidence type="ECO:0000313" key="4">
    <source>
        <dbReference type="EMBL" id="ANZ66131.1"/>
    </source>
</evidence>
<protein>
    <recommendedName>
        <fullName evidence="3">HTH tetR-type domain-containing protein</fullName>
    </recommendedName>
</protein>
<evidence type="ECO:0000256" key="2">
    <source>
        <dbReference type="PROSITE-ProRule" id="PRU00335"/>
    </source>
</evidence>
<evidence type="ECO:0000256" key="1">
    <source>
        <dbReference type="ARBA" id="ARBA00023125"/>
    </source>
</evidence>
<accession>A0A1B2IVT4</accession>
<evidence type="ECO:0000259" key="3">
    <source>
        <dbReference type="PROSITE" id="PS50977"/>
    </source>
</evidence>
<gene>
    <name evidence="4" type="ORF">AYR63_02535</name>
</gene>
<dbReference type="AlphaFoldDB" id="A0A1B2IVT4"/>
<feature type="DNA-binding region" description="H-T-H motif" evidence="2">
    <location>
        <begin position="45"/>
        <end position="64"/>
    </location>
</feature>
<dbReference type="OrthoDB" id="9780824at2"/>
<dbReference type="Proteomes" id="UP000093267">
    <property type="component" value="Chromosome"/>
</dbReference>
<dbReference type="Gene3D" id="1.10.357.10">
    <property type="entry name" value="Tetracycline Repressor, domain 2"/>
    <property type="match status" value="1"/>
</dbReference>
<dbReference type="KEGG" id="lpd:AYR62_00420"/>
<dbReference type="SUPFAM" id="SSF46689">
    <property type="entry name" value="Homeodomain-like"/>
    <property type="match status" value="1"/>
</dbReference>
<dbReference type="GO" id="GO:0003677">
    <property type="term" value="F:DNA binding"/>
    <property type="evidence" value="ECO:0007669"/>
    <property type="project" value="UniProtKB-UniRule"/>
</dbReference>
<dbReference type="RefSeq" id="WP_054708628.1">
    <property type="nucleotide sequence ID" value="NZ_CP014912.1"/>
</dbReference>
<organism evidence="4 5">
    <name type="scientific">Secundilactobacillus paracollinoides</name>
    <dbReference type="NCBI Taxonomy" id="240427"/>
    <lineage>
        <taxon>Bacteria</taxon>
        <taxon>Bacillati</taxon>
        <taxon>Bacillota</taxon>
        <taxon>Bacilli</taxon>
        <taxon>Lactobacillales</taxon>
        <taxon>Lactobacillaceae</taxon>
        <taxon>Secundilactobacillus</taxon>
    </lineage>
</organism>
<evidence type="ECO:0000313" key="5">
    <source>
        <dbReference type="Proteomes" id="UP000093267"/>
    </source>
</evidence>
<name>A0A1B2IVT4_9LACO</name>
<dbReference type="InterPro" id="IPR050624">
    <property type="entry name" value="HTH-type_Tx_Regulator"/>
</dbReference>
<dbReference type="PROSITE" id="PS50977">
    <property type="entry name" value="HTH_TETR_2"/>
    <property type="match status" value="1"/>
</dbReference>
<dbReference type="PANTHER" id="PTHR43479:SF11">
    <property type="entry name" value="ACREF_ENVCD OPERON REPRESSOR-RELATED"/>
    <property type="match status" value="1"/>
</dbReference>
<dbReference type="InterPro" id="IPR001647">
    <property type="entry name" value="HTH_TetR"/>
</dbReference>
<dbReference type="PRINTS" id="PR00455">
    <property type="entry name" value="HTHTETR"/>
</dbReference>
<keyword evidence="5" id="KW-1185">Reference proteome</keyword>
<reference evidence="4 5" key="1">
    <citation type="submission" date="2016-03" db="EMBL/GenBank/DDBJ databases">
        <title>Pediococcus and Lactobacillus from brewery environment - whole genome sequencing and assembly.</title>
        <authorList>
            <person name="Behr J."/>
            <person name="Geissler A.J."/>
            <person name="Vogel R.F."/>
        </authorList>
    </citation>
    <scope>NUCLEOTIDE SEQUENCE [LARGE SCALE GENOMIC DNA]</scope>
    <source>
        <strain evidence="4 5">TMW 1.1995</strain>
    </source>
</reference>
<dbReference type="PANTHER" id="PTHR43479">
    <property type="entry name" value="ACREF/ENVCD OPERON REPRESSOR-RELATED"/>
    <property type="match status" value="1"/>
</dbReference>
<dbReference type="Pfam" id="PF00440">
    <property type="entry name" value="TetR_N"/>
    <property type="match status" value="1"/>
</dbReference>